<dbReference type="AlphaFoldDB" id="A0A3B1C1K6"/>
<evidence type="ECO:0000313" key="2">
    <source>
        <dbReference type="EMBL" id="VAX21982.1"/>
    </source>
</evidence>
<sequence>MGQQQLLLIVLGIIIVGLGIVVGINVFAASAAESKRDSVTNELLHLGGMAQQYYKTPSVYGGGERKFTNWEIPTTLRSTENGSYRASVSEQQVILTGVGNEIVAGGDSVEVHMLITPNNYVVQIIN</sequence>
<organism evidence="2">
    <name type="scientific">hydrothermal vent metagenome</name>
    <dbReference type="NCBI Taxonomy" id="652676"/>
    <lineage>
        <taxon>unclassified sequences</taxon>
        <taxon>metagenomes</taxon>
        <taxon>ecological metagenomes</taxon>
    </lineage>
</organism>
<proteinExistence type="predicted"/>
<keyword evidence="1" id="KW-1133">Transmembrane helix</keyword>
<keyword evidence="1" id="KW-0812">Transmembrane</keyword>
<dbReference type="EMBL" id="UOGD01000210">
    <property type="protein sequence ID" value="VAX21982.1"/>
    <property type="molecule type" value="Genomic_DNA"/>
</dbReference>
<keyword evidence="1" id="KW-0472">Membrane</keyword>
<evidence type="ECO:0008006" key="3">
    <source>
        <dbReference type="Google" id="ProtNLM"/>
    </source>
</evidence>
<evidence type="ECO:0000256" key="1">
    <source>
        <dbReference type="SAM" id="Phobius"/>
    </source>
</evidence>
<accession>A0A3B1C1K6</accession>
<feature type="transmembrane region" description="Helical" evidence="1">
    <location>
        <begin position="6"/>
        <end position="28"/>
    </location>
</feature>
<reference evidence="2" key="1">
    <citation type="submission" date="2018-06" db="EMBL/GenBank/DDBJ databases">
        <authorList>
            <person name="Zhirakovskaya E."/>
        </authorList>
    </citation>
    <scope>NUCLEOTIDE SEQUENCE</scope>
</reference>
<gene>
    <name evidence="2" type="ORF">MNBD_IGNAVI01-391</name>
</gene>
<protein>
    <recommendedName>
        <fullName evidence="3">Type II secretion system protein GspG C-terminal domain-containing protein</fullName>
    </recommendedName>
</protein>
<name>A0A3B1C1K6_9ZZZZ</name>